<evidence type="ECO:0000313" key="2">
    <source>
        <dbReference type="EMBL" id="HDQ98696.1"/>
    </source>
</evidence>
<proteinExistence type="predicted"/>
<dbReference type="InterPro" id="IPR013517">
    <property type="entry name" value="FG-GAP"/>
</dbReference>
<reference evidence="2" key="1">
    <citation type="journal article" date="2020" name="mSystems">
        <title>Genome- and Community-Level Interaction Insights into Carbon Utilization and Element Cycling Functions of Hydrothermarchaeota in Hydrothermal Sediment.</title>
        <authorList>
            <person name="Zhou Z."/>
            <person name="Liu Y."/>
            <person name="Xu W."/>
            <person name="Pan J."/>
            <person name="Luo Z.H."/>
            <person name="Li M."/>
        </authorList>
    </citation>
    <scope>NUCLEOTIDE SEQUENCE [LARGE SCALE GENOMIC DNA]</scope>
    <source>
        <strain evidence="2">SpSt-1182</strain>
    </source>
</reference>
<dbReference type="AlphaFoldDB" id="A0A7V0T4B5"/>
<name>A0A7V0T4B5_UNCW3</name>
<dbReference type="PANTHER" id="PTHR46580">
    <property type="entry name" value="SENSOR KINASE-RELATED"/>
    <property type="match status" value="1"/>
</dbReference>
<comment type="caution">
    <text evidence="2">The sequence shown here is derived from an EMBL/GenBank/DDBJ whole genome shotgun (WGS) entry which is preliminary data.</text>
</comment>
<keyword evidence="1" id="KW-0732">Signal</keyword>
<dbReference type="SUPFAM" id="SSF69318">
    <property type="entry name" value="Integrin alpha N-terminal domain"/>
    <property type="match status" value="1"/>
</dbReference>
<organism evidence="2">
    <name type="scientific">candidate division WOR-3 bacterium</name>
    <dbReference type="NCBI Taxonomy" id="2052148"/>
    <lineage>
        <taxon>Bacteria</taxon>
        <taxon>Bacteria division WOR-3</taxon>
    </lineage>
</organism>
<gene>
    <name evidence="2" type="ORF">ENN51_00195</name>
</gene>
<dbReference type="Proteomes" id="UP000885672">
    <property type="component" value="Unassembled WGS sequence"/>
</dbReference>
<dbReference type="Gene3D" id="2.130.10.130">
    <property type="entry name" value="Integrin alpha, N-terminal"/>
    <property type="match status" value="2"/>
</dbReference>
<dbReference type="Gene3D" id="2.60.40.4070">
    <property type="match status" value="1"/>
</dbReference>
<protein>
    <submittedName>
        <fullName evidence="2">VCBS repeat-containing protein</fullName>
    </submittedName>
</protein>
<evidence type="ECO:0000256" key="1">
    <source>
        <dbReference type="ARBA" id="ARBA00022729"/>
    </source>
</evidence>
<dbReference type="EMBL" id="DSBX01000007">
    <property type="protein sequence ID" value="HDQ98696.1"/>
    <property type="molecule type" value="Genomic_DNA"/>
</dbReference>
<accession>A0A7V0T4B5</accession>
<sequence length="567" mass="61532">MTRAPGAARLAVVKVTWLALVCLVAVAVAVPLPDRPDWNLNDTDYSTGGSFCDVNGNGLLDYVVSNGNDMASDRNAVYSNLGGTYETTASWRSQDRGMFGHCYTGDVTGDGRPDLAVVTLGPDTSQTPLVARLYRNTGYGFELLPGWRAADRHSSFDCCLGDVNLNGRLDLAVSAGDAYTGRHDPARVYFNTGGTLDTLPAWAAVIDTASDAIRFCDVDNDGDLDLFVGHRRQVSMFRNNNGVLDTVPSWTVRTGIGWVLRLAFGDFDQDGWPDLAVASNGQLGDPNSIRVYRNNNGVLDTQPSFVMLTSNQYSSCVAWGDADGDGYPELAAGGWWEPVVVFKNNAGVLSTTPAWSWQPTTIWRLVGETVMWADVGNRYIEDATAEFTGDGARRLWSLSRAPVQFIDSVTVDDVAVPIGSWSADPLAAWFSLAESPVPGADVVCHYRYSSRLDLAVTNWDRNTGTRNLLFLNTSPTGTSEEEYAPVPARLEARPNPSPGAVTFALAHARSMPGPLDIYANDGRLVRRLAPEGNRWYWDGNDARGRAVGAGIYFACLDRGQVKVVVTR</sequence>
<dbReference type="InterPro" id="IPR028994">
    <property type="entry name" value="Integrin_alpha_N"/>
</dbReference>
<dbReference type="Pfam" id="PF13517">
    <property type="entry name" value="FG-GAP_3"/>
    <property type="match status" value="2"/>
</dbReference>